<evidence type="ECO:0000313" key="2">
    <source>
        <dbReference type="Proteomes" id="UP001230005"/>
    </source>
</evidence>
<dbReference type="RefSeq" id="WP_307327618.1">
    <property type="nucleotide sequence ID" value="NZ_JAUSUG010000014.1"/>
</dbReference>
<reference evidence="1 2" key="1">
    <citation type="submission" date="2023-07" db="EMBL/GenBank/DDBJ databases">
        <title>Genomic Encyclopedia of Type Strains, Phase IV (KMG-IV): sequencing the most valuable type-strain genomes for metagenomic binning, comparative biology and taxonomic classification.</title>
        <authorList>
            <person name="Goeker M."/>
        </authorList>
    </citation>
    <scope>NUCLEOTIDE SEQUENCE [LARGE SCALE GENOMIC DNA]</scope>
    <source>
        <strain evidence="1 2">DSM 9768</strain>
    </source>
</reference>
<dbReference type="EMBL" id="JAUSUG010000014">
    <property type="protein sequence ID" value="MDQ0256066.1"/>
    <property type="molecule type" value="Genomic_DNA"/>
</dbReference>
<name>A0ABT9ZXV1_9BACI</name>
<dbReference type="InterPro" id="IPR054381">
    <property type="entry name" value="CydS"/>
</dbReference>
<accession>A0ABT9ZXV1</accession>
<dbReference type="Pfam" id="PF22282">
    <property type="entry name" value="CydS"/>
    <property type="match status" value="1"/>
</dbReference>
<organism evidence="1 2">
    <name type="scientific">Evansella vedderi</name>
    <dbReference type="NCBI Taxonomy" id="38282"/>
    <lineage>
        <taxon>Bacteria</taxon>
        <taxon>Bacillati</taxon>
        <taxon>Bacillota</taxon>
        <taxon>Bacilli</taxon>
        <taxon>Bacillales</taxon>
        <taxon>Bacillaceae</taxon>
        <taxon>Evansella</taxon>
    </lineage>
</organism>
<gene>
    <name evidence="1" type="ORF">J2S74_003465</name>
</gene>
<protein>
    <submittedName>
        <fullName evidence="1">Nitrogen fixation-related uncharacterized protein</fullName>
    </submittedName>
</protein>
<evidence type="ECO:0000313" key="1">
    <source>
        <dbReference type="EMBL" id="MDQ0256066.1"/>
    </source>
</evidence>
<sequence>MTWFLITIAPPLVLIACIFIVFWWATAARPPAFVLEDQYEEEIDENHKVNNL</sequence>
<comment type="caution">
    <text evidence="1">The sequence shown here is derived from an EMBL/GenBank/DDBJ whole genome shotgun (WGS) entry which is preliminary data.</text>
</comment>
<proteinExistence type="predicted"/>
<dbReference type="Proteomes" id="UP001230005">
    <property type="component" value="Unassembled WGS sequence"/>
</dbReference>
<keyword evidence="2" id="KW-1185">Reference proteome</keyword>